<accession>A0A8R1U490</accession>
<organism evidence="2 3">
    <name type="scientific">Pristionchus pacificus</name>
    <name type="common">Parasitic nematode worm</name>
    <dbReference type="NCBI Taxonomy" id="54126"/>
    <lineage>
        <taxon>Eukaryota</taxon>
        <taxon>Metazoa</taxon>
        <taxon>Ecdysozoa</taxon>
        <taxon>Nematoda</taxon>
        <taxon>Chromadorea</taxon>
        <taxon>Rhabditida</taxon>
        <taxon>Rhabditina</taxon>
        <taxon>Diplogasteromorpha</taxon>
        <taxon>Diplogasteroidea</taxon>
        <taxon>Neodiplogasteridae</taxon>
        <taxon>Pristionchus</taxon>
    </lineage>
</organism>
<proteinExistence type="predicted"/>
<feature type="compositionally biased region" description="Basic and acidic residues" evidence="1">
    <location>
        <begin position="522"/>
        <end position="535"/>
    </location>
</feature>
<reference evidence="3" key="1">
    <citation type="journal article" date="2008" name="Nat. Genet.">
        <title>The Pristionchus pacificus genome provides a unique perspective on nematode lifestyle and parasitism.</title>
        <authorList>
            <person name="Dieterich C."/>
            <person name="Clifton S.W."/>
            <person name="Schuster L.N."/>
            <person name="Chinwalla A."/>
            <person name="Delehaunty K."/>
            <person name="Dinkelacker I."/>
            <person name="Fulton L."/>
            <person name="Fulton R."/>
            <person name="Godfrey J."/>
            <person name="Minx P."/>
            <person name="Mitreva M."/>
            <person name="Roeseler W."/>
            <person name="Tian H."/>
            <person name="Witte H."/>
            <person name="Yang S.P."/>
            <person name="Wilson R.K."/>
            <person name="Sommer R.J."/>
        </authorList>
    </citation>
    <scope>NUCLEOTIDE SEQUENCE [LARGE SCALE GENOMIC DNA]</scope>
    <source>
        <strain evidence="3">PS312</strain>
    </source>
</reference>
<reference evidence="2" key="2">
    <citation type="submission" date="2022-06" db="UniProtKB">
        <authorList>
            <consortium name="EnsemblMetazoa"/>
        </authorList>
    </citation>
    <scope>IDENTIFICATION</scope>
    <source>
        <strain evidence="2">PS312</strain>
    </source>
</reference>
<feature type="compositionally biased region" description="Polar residues" evidence="1">
    <location>
        <begin position="33"/>
        <end position="53"/>
    </location>
</feature>
<protein>
    <submittedName>
        <fullName evidence="2">Uncharacterized protein</fullName>
    </submittedName>
</protein>
<keyword evidence="3" id="KW-1185">Reference proteome</keyword>
<accession>A0A2A6CU88</accession>
<feature type="region of interest" description="Disordered" evidence="1">
    <location>
        <begin position="86"/>
        <end position="108"/>
    </location>
</feature>
<dbReference type="AlphaFoldDB" id="A0A2A6CU88"/>
<feature type="region of interest" description="Disordered" evidence="1">
    <location>
        <begin position="492"/>
        <end position="535"/>
    </location>
</feature>
<evidence type="ECO:0000256" key="1">
    <source>
        <dbReference type="SAM" id="MobiDB-lite"/>
    </source>
</evidence>
<evidence type="ECO:0000313" key="3">
    <source>
        <dbReference type="Proteomes" id="UP000005239"/>
    </source>
</evidence>
<gene>
    <name evidence="2" type="primary">WBGene00092946</name>
</gene>
<name>A0A2A6CU88_PRIPA</name>
<feature type="region of interest" description="Disordered" evidence="1">
    <location>
        <begin position="344"/>
        <end position="364"/>
    </location>
</feature>
<feature type="compositionally biased region" description="Polar residues" evidence="1">
    <location>
        <begin position="511"/>
        <end position="521"/>
    </location>
</feature>
<dbReference type="EnsemblMetazoa" id="PPA03392.1">
    <property type="protein sequence ID" value="PPA03392.1"/>
    <property type="gene ID" value="WBGene00092946"/>
</dbReference>
<feature type="region of interest" description="Disordered" evidence="1">
    <location>
        <begin position="149"/>
        <end position="171"/>
    </location>
</feature>
<dbReference type="Proteomes" id="UP000005239">
    <property type="component" value="Unassembled WGS sequence"/>
</dbReference>
<feature type="region of interest" description="Disordered" evidence="1">
    <location>
        <begin position="26"/>
        <end position="53"/>
    </location>
</feature>
<feature type="compositionally biased region" description="Polar residues" evidence="1">
    <location>
        <begin position="92"/>
        <end position="102"/>
    </location>
</feature>
<evidence type="ECO:0000313" key="2">
    <source>
        <dbReference type="EnsemblMetazoa" id="PPA03392.1"/>
    </source>
</evidence>
<sequence>MFINLSQCSMQSLMETVMAELLAQERRRRDSGESTTFSMLNQPSSSMSGSTMVTPFTTHLSALSTTLMNPTMNPSSSLLQTPLQSLDHLANPSGSSSQASHTQRVHGHSALQHEALNGTSSLSISSSSLLNPSLAAFIMAHSGLASSITSQQPIPSRTPEDVGSHSDSSTNATAQLISSNSTDQSITSLGAHQTTINASGITINFPWSFTNVSMDQLFSLAQPDPISRESLSAHIQAMNDRSSSQSSSSSLSLESSAASTSSLFSVPSTVLNPSKNLSDLLATGSIRSPLQSQPQANSVIVTAGNAVSRPPDRMPSASHRELRADVDAVTPRIATNDSLRVSTRRTEPINQGTRAGQVSCPSSSRSFSRPAISAYEARMVRYARHAQLMHAKLREETRETISFEDAKEKLDELLEEWPFSASSALHQETLPSILIDYVSYKKAPSRWKGPKPRDQMHLLLAHVKTWMADQLIRGTLKVERANASQSTVIRSMQGSQNIMEGLSSSSSSTSRNQQDAPSNSRIEVKKMRDDASYLR</sequence>